<dbReference type="EMBL" id="VZCY01000091">
    <property type="protein sequence ID" value="MQN10506.1"/>
    <property type="molecule type" value="Genomic_DNA"/>
</dbReference>
<accession>A0A6A7VVY3</accession>
<dbReference type="AlphaFoldDB" id="A0A6A7VVY3"/>
<evidence type="ECO:0000313" key="1">
    <source>
        <dbReference type="EMBL" id="MQN10506.1"/>
    </source>
</evidence>
<organism evidence="1 2">
    <name type="scientific">Segatella copri</name>
    <dbReference type="NCBI Taxonomy" id="165179"/>
    <lineage>
        <taxon>Bacteria</taxon>
        <taxon>Pseudomonadati</taxon>
        <taxon>Bacteroidota</taxon>
        <taxon>Bacteroidia</taxon>
        <taxon>Bacteroidales</taxon>
        <taxon>Prevotellaceae</taxon>
        <taxon>Segatella</taxon>
    </lineage>
</organism>
<dbReference type="Proteomes" id="UP000406735">
    <property type="component" value="Unassembled WGS sequence"/>
</dbReference>
<gene>
    <name evidence="1" type="ORF">F7D97_11400</name>
</gene>
<dbReference type="RefSeq" id="WP_153080596.1">
    <property type="nucleotide sequence ID" value="NZ_JAHOEO010000088.1"/>
</dbReference>
<protein>
    <submittedName>
        <fullName evidence="1">Uncharacterized protein</fullName>
    </submittedName>
</protein>
<evidence type="ECO:0000313" key="2">
    <source>
        <dbReference type="Proteomes" id="UP000406735"/>
    </source>
</evidence>
<comment type="caution">
    <text evidence="1">The sequence shown here is derived from an EMBL/GenBank/DDBJ whole genome shotgun (WGS) entry which is preliminary data.</text>
</comment>
<reference evidence="1 2" key="1">
    <citation type="submission" date="2019-09" db="EMBL/GenBank/DDBJ databases">
        <title>Distinct polysaccharide growth profiles of human intestinal Prevotella copri isolates.</title>
        <authorList>
            <person name="Fehlner-Peach H."/>
            <person name="Magnabosco C."/>
            <person name="Raghavan V."/>
            <person name="Scher J.U."/>
            <person name="Tett A."/>
            <person name="Cox L.M."/>
            <person name="Gottsegen C."/>
            <person name="Watters A."/>
            <person name="Wiltshire- Gordon J.D."/>
            <person name="Segata N."/>
            <person name="Bonneau R."/>
            <person name="Littman D.R."/>
        </authorList>
    </citation>
    <scope>NUCLEOTIDE SEQUENCE [LARGE SCALE GENOMIC DNA]</scope>
    <source>
        <strain evidence="2">iK21513</strain>
    </source>
</reference>
<name>A0A6A7VVY3_9BACT</name>
<proteinExistence type="predicted"/>
<sequence>MTEKNGKTDAEPLKKCFVIMPISDVPDYPSGHFNRVFNHIIVPACKQVGYKAIRADVTSKTNVIIADILKHAVSCDMAICDLSSRNPNVFYELGFRQAFDKKTVLMIDERTERPFDISPIRSFQYSSTLRIDLVEKAISDLVKSLQETQMMKADEANSLLKFLSIDNPASLPKKEELSVGNALILQAIKELSDRMQPNIYLKPRTNSKKDPRNFAILSNDSILSEGDHLMDKTTNEEYGEVLEIHGNSIVVGKKDGSIDFLKASDINNGKLAVMPF</sequence>